<dbReference type="PANTHER" id="PTHR42697">
    <property type="entry name" value="ENDONUCLEASE 8"/>
    <property type="match status" value="1"/>
</dbReference>
<dbReference type="Pfam" id="PF01149">
    <property type="entry name" value="Fapy_DNA_glyco"/>
    <property type="match status" value="1"/>
</dbReference>
<evidence type="ECO:0000256" key="11">
    <source>
        <dbReference type="ARBA" id="ARBA00023268"/>
    </source>
</evidence>
<dbReference type="SMART" id="SM00898">
    <property type="entry name" value="Fapy_DNA_glyco"/>
    <property type="match status" value="1"/>
</dbReference>
<keyword evidence="4" id="KW-0227">DNA damage</keyword>
<dbReference type="NCBIfam" id="NF007763">
    <property type="entry name" value="PRK10445.1"/>
    <property type="match status" value="1"/>
</dbReference>
<evidence type="ECO:0000256" key="3">
    <source>
        <dbReference type="ARBA" id="ARBA00022723"/>
    </source>
</evidence>
<dbReference type="SUPFAM" id="SSF81624">
    <property type="entry name" value="N-terminal domain of MutM-like DNA repair proteins"/>
    <property type="match status" value="1"/>
</dbReference>
<comment type="caution">
    <text evidence="16">The sequence shown here is derived from an EMBL/GenBank/DDBJ whole genome shotgun (WGS) entry which is preliminary data.</text>
</comment>
<evidence type="ECO:0000256" key="4">
    <source>
        <dbReference type="ARBA" id="ARBA00022763"/>
    </source>
</evidence>
<keyword evidence="16" id="KW-0255">Endonuclease</keyword>
<keyword evidence="3" id="KW-0479">Metal-binding</keyword>
<evidence type="ECO:0000256" key="10">
    <source>
        <dbReference type="ARBA" id="ARBA00023239"/>
    </source>
</evidence>
<evidence type="ECO:0000256" key="9">
    <source>
        <dbReference type="ARBA" id="ARBA00023204"/>
    </source>
</evidence>
<keyword evidence="11" id="KW-0511">Multifunctional enzyme</keyword>
<dbReference type="InterPro" id="IPR010979">
    <property type="entry name" value="Ribosomal_uS13-like_H2TH"/>
</dbReference>
<organism evidence="16 17">
    <name type="scientific">Candidatus Marimicrobium litorale</name>
    <dbReference type="NCBI Taxonomy" id="2518991"/>
    <lineage>
        <taxon>Bacteria</taxon>
        <taxon>Pseudomonadati</taxon>
        <taxon>Pseudomonadota</taxon>
        <taxon>Gammaproteobacteria</taxon>
        <taxon>Cellvibrionales</taxon>
        <taxon>Halieaceae</taxon>
        <taxon>Marimicrobium</taxon>
    </lineage>
</organism>
<keyword evidence="8" id="KW-0238">DNA-binding</keyword>
<dbReference type="EMBL" id="SHNO01000001">
    <property type="protein sequence ID" value="MCX2977524.1"/>
    <property type="molecule type" value="Genomic_DNA"/>
</dbReference>
<dbReference type="SUPFAM" id="SSF46946">
    <property type="entry name" value="S13-like H2TH domain"/>
    <property type="match status" value="1"/>
</dbReference>
<dbReference type="RefSeq" id="WP_279249240.1">
    <property type="nucleotide sequence ID" value="NZ_SHNO01000001.1"/>
</dbReference>
<dbReference type="EC" id="4.2.99.18" evidence="2"/>
<evidence type="ECO:0000259" key="14">
    <source>
        <dbReference type="PROSITE" id="PS51066"/>
    </source>
</evidence>
<dbReference type="InterPro" id="IPR015886">
    <property type="entry name" value="H2TH_FPG"/>
</dbReference>
<keyword evidence="9" id="KW-0234">DNA repair</keyword>
<accession>A0ABT3T652</accession>
<dbReference type="GO" id="GO:0140078">
    <property type="term" value="F:class I DNA-(apurinic or apyrimidinic site) endonuclease activity"/>
    <property type="evidence" value="ECO:0007669"/>
    <property type="project" value="UniProtKB-EC"/>
</dbReference>
<dbReference type="PROSITE" id="PS51068">
    <property type="entry name" value="FPG_CAT"/>
    <property type="match status" value="1"/>
</dbReference>
<feature type="domain" description="Formamidopyrimidine-DNA glycosylase catalytic" evidence="15">
    <location>
        <begin position="2"/>
        <end position="99"/>
    </location>
</feature>
<feature type="domain" description="FPG-type" evidence="14">
    <location>
        <begin position="238"/>
        <end position="272"/>
    </location>
</feature>
<evidence type="ECO:0000256" key="13">
    <source>
        <dbReference type="PROSITE-ProRule" id="PRU00391"/>
    </source>
</evidence>
<keyword evidence="12" id="KW-0326">Glycosidase</keyword>
<gene>
    <name evidence="16" type="ORF">EYC82_09185</name>
</gene>
<name>A0ABT3T652_9GAMM</name>
<reference evidence="16" key="1">
    <citation type="submission" date="2019-02" db="EMBL/GenBank/DDBJ databases">
        <authorList>
            <person name="Li S.-H."/>
        </authorList>
    </citation>
    <scope>NUCLEOTIDE SEQUENCE</scope>
    <source>
        <strain evidence="16">IMCC11814</strain>
    </source>
</reference>
<sequence>MPEGPEIRRAADALARALEGRRIETVRFGKAKLSRYARSLSGYRVQQIETRGKAMLTHFEHGLTIYSHNQLYGIWKIIKGHTLPESGRSVRLLLQTESHSAILYSASDISVWPTEALTEHPFLAKVGPDIMAPELHWRDIAARLNEKRFVKRSVATLYLDQAFLAGNGNYLRSEILHDARINPRARPADLSRADIGRLARSTLTISRRSYDTGGITLTPRLAGALKKQGLKRSFRRFYVFGRADRPCFHCGEVIKREEIAGRRLYHCLQCQQAA</sequence>
<dbReference type="InterPro" id="IPR000214">
    <property type="entry name" value="Znf_DNA_glyclase/AP_lyase"/>
</dbReference>
<dbReference type="SUPFAM" id="SSF57716">
    <property type="entry name" value="Glucocorticoid receptor-like (DNA-binding domain)"/>
    <property type="match status" value="1"/>
</dbReference>
<proteinExistence type="inferred from homology"/>
<keyword evidence="5 13" id="KW-0863">Zinc-finger</keyword>
<keyword evidence="17" id="KW-1185">Reference proteome</keyword>
<dbReference type="Gene3D" id="3.20.190.10">
    <property type="entry name" value="MutM-like, N-terminal"/>
    <property type="match status" value="1"/>
</dbReference>
<evidence type="ECO:0000313" key="16">
    <source>
        <dbReference type="EMBL" id="MCX2977524.1"/>
    </source>
</evidence>
<evidence type="ECO:0000256" key="7">
    <source>
        <dbReference type="ARBA" id="ARBA00022833"/>
    </source>
</evidence>
<dbReference type="SMART" id="SM01232">
    <property type="entry name" value="H2TH"/>
    <property type="match status" value="1"/>
</dbReference>
<evidence type="ECO:0000256" key="8">
    <source>
        <dbReference type="ARBA" id="ARBA00023125"/>
    </source>
</evidence>
<keyword evidence="7" id="KW-0862">Zinc</keyword>
<comment type="similarity">
    <text evidence="1">Belongs to the FPG family.</text>
</comment>
<evidence type="ECO:0000256" key="2">
    <source>
        <dbReference type="ARBA" id="ARBA00012720"/>
    </source>
</evidence>
<dbReference type="InterPro" id="IPR035937">
    <property type="entry name" value="FPG_N"/>
</dbReference>
<protein>
    <recommendedName>
        <fullName evidence="2">DNA-(apurinic or apyrimidinic site) lyase</fullName>
        <ecNumber evidence="2">4.2.99.18</ecNumber>
    </recommendedName>
</protein>
<dbReference type="PROSITE" id="PS51066">
    <property type="entry name" value="ZF_FPG_2"/>
    <property type="match status" value="1"/>
</dbReference>
<dbReference type="InterPro" id="IPR012319">
    <property type="entry name" value="FPG_cat"/>
</dbReference>
<evidence type="ECO:0000259" key="15">
    <source>
        <dbReference type="PROSITE" id="PS51068"/>
    </source>
</evidence>
<dbReference type="PANTHER" id="PTHR42697:SF1">
    <property type="entry name" value="ENDONUCLEASE 8"/>
    <property type="match status" value="1"/>
</dbReference>
<keyword evidence="10 16" id="KW-0456">Lyase</keyword>
<keyword evidence="6" id="KW-0378">Hydrolase</keyword>
<evidence type="ECO:0000256" key="12">
    <source>
        <dbReference type="ARBA" id="ARBA00023295"/>
    </source>
</evidence>
<evidence type="ECO:0000256" key="1">
    <source>
        <dbReference type="ARBA" id="ARBA00009409"/>
    </source>
</evidence>
<evidence type="ECO:0000313" key="17">
    <source>
        <dbReference type="Proteomes" id="UP001143304"/>
    </source>
</evidence>
<evidence type="ECO:0000256" key="6">
    <source>
        <dbReference type="ARBA" id="ARBA00022801"/>
    </source>
</evidence>
<dbReference type="Proteomes" id="UP001143304">
    <property type="component" value="Unassembled WGS sequence"/>
</dbReference>
<keyword evidence="16" id="KW-0540">Nuclease</keyword>
<dbReference type="Gene3D" id="1.10.8.50">
    <property type="match status" value="1"/>
</dbReference>
<evidence type="ECO:0000256" key="5">
    <source>
        <dbReference type="ARBA" id="ARBA00022771"/>
    </source>
</evidence>
<dbReference type="Pfam" id="PF06831">
    <property type="entry name" value="H2TH"/>
    <property type="match status" value="1"/>
</dbReference>